<organism evidence="1 2">
    <name type="scientific">Owenia fusiformis</name>
    <name type="common">Polychaete worm</name>
    <dbReference type="NCBI Taxonomy" id="6347"/>
    <lineage>
        <taxon>Eukaryota</taxon>
        <taxon>Metazoa</taxon>
        <taxon>Spiralia</taxon>
        <taxon>Lophotrochozoa</taxon>
        <taxon>Annelida</taxon>
        <taxon>Polychaeta</taxon>
        <taxon>Sedentaria</taxon>
        <taxon>Canalipalpata</taxon>
        <taxon>Sabellida</taxon>
        <taxon>Oweniida</taxon>
        <taxon>Oweniidae</taxon>
        <taxon>Owenia</taxon>
    </lineage>
</organism>
<dbReference type="OrthoDB" id="6147633at2759"/>
<proteinExistence type="predicted"/>
<dbReference type="EMBL" id="CAIIXF020000001">
    <property type="protein sequence ID" value="CAH1774167.1"/>
    <property type="molecule type" value="Genomic_DNA"/>
</dbReference>
<keyword evidence="2" id="KW-1185">Reference proteome</keyword>
<reference evidence="1" key="1">
    <citation type="submission" date="2022-03" db="EMBL/GenBank/DDBJ databases">
        <authorList>
            <person name="Martin C."/>
        </authorList>
    </citation>
    <scope>NUCLEOTIDE SEQUENCE</scope>
</reference>
<name>A0A8J1UBL0_OWEFU</name>
<dbReference type="Gene3D" id="2.60.40.10">
    <property type="entry name" value="Immunoglobulins"/>
    <property type="match status" value="1"/>
</dbReference>
<accession>A0A8J1UBL0</accession>
<gene>
    <name evidence="1" type="ORF">OFUS_LOCUS1681</name>
</gene>
<dbReference type="Proteomes" id="UP000749559">
    <property type="component" value="Unassembled WGS sequence"/>
</dbReference>
<dbReference type="InterPro" id="IPR013783">
    <property type="entry name" value="Ig-like_fold"/>
</dbReference>
<comment type="caution">
    <text evidence="1">The sequence shown here is derived from an EMBL/GenBank/DDBJ whole genome shotgun (WGS) entry which is preliminary data.</text>
</comment>
<feature type="non-terminal residue" evidence="1">
    <location>
        <position position="1"/>
    </location>
</feature>
<sequence>VTPMNPLVELGSYIELNCTLTGDVAPFNSSHLYFQAGSKVISSEFYTILSPTIMTYKENMTGQYTGRYPFYCYLNQSTSEENMKPRLIGSQVATIGSMTTIFTLSSTIFVKPLHCNVIGCLLTSCMFYFICSWKVGRLDSLVFAG</sequence>
<evidence type="ECO:0000313" key="2">
    <source>
        <dbReference type="Proteomes" id="UP000749559"/>
    </source>
</evidence>
<protein>
    <submittedName>
        <fullName evidence="1">Uncharacterized protein</fullName>
    </submittedName>
</protein>
<dbReference type="AlphaFoldDB" id="A0A8J1UBL0"/>
<evidence type="ECO:0000313" key="1">
    <source>
        <dbReference type="EMBL" id="CAH1774167.1"/>
    </source>
</evidence>